<dbReference type="STRING" id="195064.SAMN05421721_10892"/>
<organism evidence="2 3">
    <name type="scientific">Ectothiorhodospira mobilis</name>
    <dbReference type="NCBI Taxonomy" id="195064"/>
    <lineage>
        <taxon>Bacteria</taxon>
        <taxon>Pseudomonadati</taxon>
        <taxon>Pseudomonadota</taxon>
        <taxon>Gammaproteobacteria</taxon>
        <taxon>Chromatiales</taxon>
        <taxon>Ectothiorhodospiraceae</taxon>
        <taxon>Ectothiorhodospira</taxon>
    </lineage>
</organism>
<dbReference type="InterPro" id="IPR027417">
    <property type="entry name" value="P-loop_NTPase"/>
</dbReference>
<dbReference type="Gene3D" id="3.40.50.300">
    <property type="entry name" value="P-loop containing nucleotide triphosphate hydrolases"/>
    <property type="match status" value="1"/>
</dbReference>
<reference evidence="2 3" key="1">
    <citation type="submission" date="2016-10" db="EMBL/GenBank/DDBJ databases">
        <authorList>
            <person name="de Groot N.N."/>
        </authorList>
    </citation>
    <scope>NUCLEOTIDE SEQUENCE [LARGE SCALE GENOMIC DNA]</scope>
    <source>
        <strain evidence="2 3">DSM 4180</strain>
    </source>
</reference>
<dbReference type="Proteomes" id="UP000199556">
    <property type="component" value="Unassembled WGS sequence"/>
</dbReference>
<evidence type="ECO:0000259" key="1">
    <source>
        <dbReference type="SMART" id="SM00763"/>
    </source>
</evidence>
<dbReference type="SMART" id="SM00763">
    <property type="entry name" value="AAA_PrkA"/>
    <property type="match status" value="1"/>
</dbReference>
<dbReference type="AlphaFoldDB" id="A0A1I4RM64"/>
<dbReference type="InterPro" id="IPR010650">
    <property type="entry name" value="PrkA_C"/>
</dbReference>
<dbReference type="InterPro" id="IPR013153">
    <property type="entry name" value="Prk_AAA"/>
</dbReference>
<dbReference type="NCBIfam" id="NF011999">
    <property type="entry name" value="PRK15455.1"/>
    <property type="match status" value="1"/>
</dbReference>
<feature type="domain" description="PrkA AAA" evidence="1">
    <location>
        <begin position="83"/>
        <end position="443"/>
    </location>
</feature>
<evidence type="ECO:0000313" key="3">
    <source>
        <dbReference type="Proteomes" id="UP000199556"/>
    </source>
</evidence>
<evidence type="ECO:0000313" key="2">
    <source>
        <dbReference type="EMBL" id="SFM53302.1"/>
    </source>
</evidence>
<dbReference type="Pfam" id="PF06798">
    <property type="entry name" value="PrkA"/>
    <property type="match status" value="1"/>
</dbReference>
<dbReference type="PANTHER" id="PTHR30267:SF2">
    <property type="entry name" value="PROTEIN PRKA"/>
    <property type="match status" value="1"/>
</dbReference>
<gene>
    <name evidence="2" type="ORF">SAMN05421721_10892</name>
</gene>
<dbReference type="Pfam" id="PF08298">
    <property type="entry name" value="AAA_PrkA"/>
    <property type="match status" value="1"/>
</dbReference>
<accession>A0A1I4RM64</accession>
<keyword evidence="2" id="KW-0808">Transferase</keyword>
<dbReference type="PANTHER" id="PTHR30267">
    <property type="entry name" value="PROTEIN KINASE PRKA"/>
    <property type="match status" value="1"/>
</dbReference>
<proteinExistence type="predicted"/>
<dbReference type="GO" id="GO:0004672">
    <property type="term" value="F:protein kinase activity"/>
    <property type="evidence" value="ECO:0007669"/>
    <property type="project" value="TreeGrafter"/>
</dbReference>
<dbReference type="SUPFAM" id="SSF52540">
    <property type="entry name" value="P-loop containing nucleoside triphosphate hydrolases"/>
    <property type="match status" value="1"/>
</dbReference>
<dbReference type="EMBL" id="FOUO01000008">
    <property type="protein sequence ID" value="SFM53302.1"/>
    <property type="molecule type" value="Genomic_DNA"/>
</dbReference>
<keyword evidence="2" id="KW-0418">Kinase</keyword>
<dbReference type="InterPro" id="IPR057741">
    <property type="entry name" value="YeaG"/>
</dbReference>
<sequence>MNRYAAGGYRRDGPTRSPTQAVIEPGRVHNAAARWIGCDNIRPPARRGVATSDANEGVMTMDSAEALIAQYARSYQKRQEAEMSLGEFLEGCRDDPMRYATAAERLVDAIGEPRVVDTSKDERLGRIFMNRTIKLYPAFEDFYGMEETIERIVGFFRYAAQGLEERKQILYLLGPVGGGKSSLAERLKALMERHPIYVLKAGDEISPVFESPLGLFDPAMGDELEPRFGIPKRRLSGLMSPWAVKRLDEFGGDLSRFTVVRLYPSRLRQIAVSKTEPGDENNQDISSLVGKVDIRKLELYSQHDTDAYSYSGGLNRANQGILEFVEMFKAPIKMLHPLLTATQEGNYVGTENIGAIPFQGIIMAHSNEAEWQTFRNNKNNEAFIDRISVVKVPYCLRVDEEQHIYEKLIQSSELAEAPCAPATLDMLAKFSVLTRLREHENSNLYSKMRVYNGESLKDTDPKAKSMQEYRDMAGVDEGMDGISTRFAFKVLSETFNYDTREVAADPVHLLYMLEQSIRRQQFPEETERRYLEFIKAELAPRYADFIGNEIQKAYLESYSDFGQNLFERYVAYADAWIEDNDFKDPDTGQLLDRQALNQELTKIEKAAGIANPKDFRNEVVKFALRAQAAQGGQMPSWTAYEKIREVIEKRMFSQVEDLLPVISFGAKSDSELERKHNDFVLRMMERGYTERQVRRLVEWYMRVKQAG</sequence>
<keyword evidence="3" id="KW-1185">Reference proteome</keyword>
<protein>
    <submittedName>
        <fullName evidence="2">Putative serine protein kinase, PrkA</fullName>
    </submittedName>
</protein>
<name>A0A1I4RM64_ECTMO</name>